<organism evidence="1 2">
    <name type="scientific">Bimuria novae-zelandiae CBS 107.79</name>
    <dbReference type="NCBI Taxonomy" id="1447943"/>
    <lineage>
        <taxon>Eukaryota</taxon>
        <taxon>Fungi</taxon>
        <taxon>Dikarya</taxon>
        <taxon>Ascomycota</taxon>
        <taxon>Pezizomycotina</taxon>
        <taxon>Dothideomycetes</taxon>
        <taxon>Pleosporomycetidae</taxon>
        <taxon>Pleosporales</taxon>
        <taxon>Massarineae</taxon>
        <taxon>Didymosphaeriaceae</taxon>
        <taxon>Bimuria</taxon>
    </lineage>
</organism>
<dbReference type="AlphaFoldDB" id="A0A6A5UWI8"/>
<gene>
    <name evidence="1" type="ORF">BU23DRAFT_478973</name>
</gene>
<evidence type="ECO:0008006" key="3">
    <source>
        <dbReference type="Google" id="ProtNLM"/>
    </source>
</evidence>
<name>A0A6A5UWI8_9PLEO</name>
<dbReference type="InterPro" id="IPR036397">
    <property type="entry name" value="RNaseH_sf"/>
</dbReference>
<dbReference type="Proteomes" id="UP000800036">
    <property type="component" value="Unassembled WGS sequence"/>
</dbReference>
<accession>A0A6A5UWI8</accession>
<evidence type="ECO:0000313" key="2">
    <source>
        <dbReference type="Proteomes" id="UP000800036"/>
    </source>
</evidence>
<reference evidence="1" key="1">
    <citation type="journal article" date="2020" name="Stud. Mycol.">
        <title>101 Dothideomycetes genomes: a test case for predicting lifestyles and emergence of pathogens.</title>
        <authorList>
            <person name="Haridas S."/>
            <person name="Albert R."/>
            <person name="Binder M."/>
            <person name="Bloem J."/>
            <person name="Labutti K."/>
            <person name="Salamov A."/>
            <person name="Andreopoulos B."/>
            <person name="Baker S."/>
            <person name="Barry K."/>
            <person name="Bills G."/>
            <person name="Bluhm B."/>
            <person name="Cannon C."/>
            <person name="Castanera R."/>
            <person name="Culley D."/>
            <person name="Daum C."/>
            <person name="Ezra D."/>
            <person name="Gonzalez J."/>
            <person name="Henrissat B."/>
            <person name="Kuo A."/>
            <person name="Liang C."/>
            <person name="Lipzen A."/>
            <person name="Lutzoni F."/>
            <person name="Magnuson J."/>
            <person name="Mondo S."/>
            <person name="Nolan M."/>
            <person name="Ohm R."/>
            <person name="Pangilinan J."/>
            <person name="Park H.-J."/>
            <person name="Ramirez L."/>
            <person name="Alfaro M."/>
            <person name="Sun H."/>
            <person name="Tritt A."/>
            <person name="Yoshinaga Y."/>
            <person name="Zwiers L.-H."/>
            <person name="Turgeon B."/>
            <person name="Goodwin S."/>
            <person name="Spatafora J."/>
            <person name="Crous P."/>
            <person name="Grigoriev I."/>
        </authorList>
    </citation>
    <scope>NUCLEOTIDE SEQUENCE</scope>
    <source>
        <strain evidence="1">CBS 107.79</strain>
    </source>
</reference>
<feature type="non-terminal residue" evidence="1">
    <location>
        <position position="1"/>
    </location>
</feature>
<proteinExistence type="predicted"/>
<protein>
    <recommendedName>
        <fullName evidence="3">Tc1-like transposase DDE domain-containing protein</fullName>
    </recommendedName>
</protein>
<evidence type="ECO:0000313" key="1">
    <source>
        <dbReference type="EMBL" id="KAF1968790.1"/>
    </source>
</evidence>
<dbReference type="GO" id="GO:0003676">
    <property type="term" value="F:nucleic acid binding"/>
    <property type="evidence" value="ECO:0007669"/>
    <property type="project" value="InterPro"/>
</dbReference>
<dbReference type="EMBL" id="ML976716">
    <property type="protein sequence ID" value="KAF1968790.1"/>
    <property type="molecule type" value="Genomic_DNA"/>
</dbReference>
<sequence length="64" mass="7478">EDNNLLYSIKLKYNVTRIFKISQGVRLFIHLGRSPDLNPTEGCWLILKEKAKRRLHKPCKGETP</sequence>
<dbReference type="OrthoDB" id="5410741at2759"/>
<keyword evidence="2" id="KW-1185">Reference proteome</keyword>
<dbReference type="Gene3D" id="3.30.420.10">
    <property type="entry name" value="Ribonuclease H-like superfamily/Ribonuclease H"/>
    <property type="match status" value="1"/>
</dbReference>